<protein>
    <submittedName>
        <fullName evidence="1">Uncharacterized protein</fullName>
    </submittedName>
</protein>
<dbReference type="AlphaFoldDB" id="A0A7J8NHS1"/>
<accession>A0A7J8NHS1</accession>
<proteinExistence type="predicted"/>
<keyword evidence="2" id="KW-1185">Reference proteome</keyword>
<sequence>MDKMDAHEKKYRLSSTSVWQRECQVSTRLFIVSILNFKVVDFMIKPSIQMTMN</sequence>
<feature type="non-terminal residue" evidence="1">
    <location>
        <position position="1"/>
    </location>
</feature>
<gene>
    <name evidence="1" type="ORF">Golob_027990</name>
</gene>
<name>A0A7J8NHS1_9ROSI</name>
<evidence type="ECO:0000313" key="1">
    <source>
        <dbReference type="EMBL" id="MBA0576505.1"/>
    </source>
</evidence>
<organism evidence="1 2">
    <name type="scientific">Gossypium lobatum</name>
    <dbReference type="NCBI Taxonomy" id="34289"/>
    <lineage>
        <taxon>Eukaryota</taxon>
        <taxon>Viridiplantae</taxon>
        <taxon>Streptophyta</taxon>
        <taxon>Embryophyta</taxon>
        <taxon>Tracheophyta</taxon>
        <taxon>Spermatophyta</taxon>
        <taxon>Magnoliopsida</taxon>
        <taxon>eudicotyledons</taxon>
        <taxon>Gunneridae</taxon>
        <taxon>Pentapetalae</taxon>
        <taxon>rosids</taxon>
        <taxon>malvids</taxon>
        <taxon>Malvales</taxon>
        <taxon>Malvaceae</taxon>
        <taxon>Malvoideae</taxon>
        <taxon>Gossypium</taxon>
    </lineage>
</organism>
<comment type="caution">
    <text evidence="1">The sequence shown here is derived from an EMBL/GenBank/DDBJ whole genome shotgun (WGS) entry which is preliminary data.</text>
</comment>
<dbReference type="Proteomes" id="UP000593572">
    <property type="component" value="Unassembled WGS sequence"/>
</dbReference>
<dbReference type="EMBL" id="JABEZX010349880">
    <property type="protein sequence ID" value="MBA0576505.1"/>
    <property type="molecule type" value="Genomic_DNA"/>
</dbReference>
<reference evidence="1 2" key="1">
    <citation type="journal article" date="2019" name="Genome Biol. Evol.">
        <title>Insights into the evolution of the New World diploid cottons (Gossypium, subgenus Houzingenia) based on genome sequencing.</title>
        <authorList>
            <person name="Grover C.E."/>
            <person name="Arick M.A. 2nd"/>
            <person name="Thrash A."/>
            <person name="Conover J.L."/>
            <person name="Sanders W.S."/>
            <person name="Peterson D.G."/>
            <person name="Frelichowski J.E."/>
            <person name="Scheffler J.A."/>
            <person name="Scheffler B.E."/>
            <person name="Wendel J.F."/>
        </authorList>
    </citation>
    <scope>NUCLEOTIDE SEQUENCE [LARGE SCALE GENOMIC DNA]</scope>
    <source>
        <strain evidence="1">157</strain>
        <tissue evidence="1">Leaf</tissue>
    </source>
</reference>
<evidence type="ECO:0000313" key="2">
    <source>
        <dbReference type="Proteomes" id="UP000593572"/>
    </source>
</evidence>